<accession>A0A2B7YA76</accession>
<feature type="region of interest" description="Disordered" evidence="1">
    <location>
        <begin position="166"/>
        <end position="235"/>
    </location>
</feature>
<dbReference type="AlphaFoldDB" id="A0A2B7YA76"/>
<protein>
    <submittedName>
        <fullName evidence="2">Uncharacterized protein</fullName>
    </submittedName>
</protein>
<proteinExistence type="predicted"/>
<evidence type="ECO:0000313" key="3">
    <source>
        <dbReference type="Proteomes" id="UP000223968"/>
    </source>
</evidence>
<gene>
    <name evidence="2" type="ORF">AJ79_01097</name>
</gene>
<evidence type="ECO:0000313" key="2">
    <source>
        <dbReference type="EMBL" id="PGH17497.1"/>
    </source>
</evidence>
<comment type="caution">
    <text evidence="2">The sequence shown here is derived from an EMBL/GenBank/DDBJ whole genome shotgun (WGS) entry which is preliminary data.</text>
</comment>
<evidence type="ECO:0000256" key="1">
    <source>
        <dbReference type="SAM" id="MobiDB-lite"/>
    </source>
</evidence>
<organism evidence="2 3">
    <name type="scientific">Helicocarpus griseus UAMH5409</name>
    <dbReference type="NCBI Taxonomy" id="1447875"/>
    <lineage>
        <taxon>Eukaryota</taxon>
        <taxon>Fungi</taxon>
        <taxon>Dikarya</taxon>
        <taxon>Ascomycota</taxon>
        <taxon>Pezizomycotina</taxon>
        <taxon>Eurotiomycetes</taxon>
        <taxon>Eurotiomycetidae</taxon>
        <taxon>Onygenales</taxon>
        <taxon>Ajellomycetaceae</taxon>
        <taxon>Helicocarpus</taxon>
    </lineage>
</organism>
<dbReference type="OrthoDB" id="4188857at2759"/>
<sequence>MDPELPFDFLNTAMTLSQRLMLTYRDWKSQPINLLATCDDVQQVLCFLRSLTTSCQKIGTIDIETIGIIEDNIYQCRQAIWNFETHVLSMRCRMTRGLCGKTNEDDAFLRSCPLDKSAHCALKYVINELQLVISVVVDVFLLADYGDVECDECHCDVTGHRSPLPPAESPLFVNQSSSAEPSLKRRRLDDQREESDDDTEKSFTCIDNKPKRAGAIHEKRTGQTQTPQEASHDSHLTPKNYLQHQYSAPSLLRLNGINANNTVPLPAVTEYACIDQRKVAYVEQWLESVSDDECHCASPIIEYNYYSDQPPAKVADLSYGSTDSSDYEYPNTSVIVEYLDDIGRDEWAQAEAAIDAYYYQEMCMVDGDSGYEPDTGVHLSGDLYFGDVELKGEKGTGRPEKAREWLSGLEACSQPFLLAAS</sequence>
<keyword evidence="3" id="KW-1185">Reference proteome</keyword>
<dbReference type="Proteomes" id="UP000223968">
    <property type="component" value="Unassembled WGS sequence"/>
</dbReference>
<name>A0A2B7YA76_9EURO</name>
<dbReference type="EMBL" id="PDNB01000010">
    <property type="protein sequence ID" value="PGH17497.1"/>
    <property type="molecule type" value="Genomic_DNA"/>
</dbReference>
<reference evidence="2 3" key="1">
    <citation type="submission" date="2017-10" db="EMBL/GenBank/DDBJ databases">
        <title>Comparative genomics in systemic dimorphic fungi from Ajellomycetaceae.</title>
        <authorList>
            <person name="Munoz J.F."/>
            <person name="Mcewen J.G."/>
            <person name="Clay O.K."/>
            <person name="Cuomo C.A."/>
        </authorList>
    </citation>
    <scope>NUCLEOTIDE SEQUENCE [LARGE SCALE GENOMIC DNA]</scope>
    <source>
        <strain evidence="2 3">UAMH5409</strain>
    </source>
</reference>